<dbReference type="InterPro" id="IPR000157">
    <property type="entry name" value="TIR_dom"/>
</dbReference>
<accession>A0A645GEN2</accession>
<organism evidence="2">
    <name type="scientific">bioreactor metagenome</name>
    <dbReference type="NCBI Taxonomy" id="1076179"/>
    <lineage>
        <taxon>unclassified sequences</taxon>
        <taxon>metagenomes</taxon>
        <taxon>ecological metagenomes</taxon>
    </lineage>
</organism>
<sequence length="189" mass="21168">MSRFDELFWKLSPFRGEAVEGDARIAVLEEFAYVSSLLNDRMFSAQFEKGPKGAKVFISHSSKDKQFVRGLAVDLAAIGHQPWLDEWKILAGESIVERVGAGVEDADLMVVVLSRDAVASKWVENEWQAKYWTEVSERRVAVIPVVIDECEVPTLLRAKKYVDFRDDYTSALELLAKSIARLSGGKAEG</sequence>
<dbReference type="PROSITE" id="PS50104">
    <property type="entry name" value="TIR"/>
    <property type="match status" value="1"/>
</dbReference>
<name>A0A645GEN2_9ZZZZ</name>
<dbReference type="Gene3D" id="3.40.50.10140">
    <property type="entry name" value="Toll/interleukin-1 receptor homology (TIR) domain"/>
    <property type="match status" value="1"/>
</dbReference>
<reference evidence="2" key="1">
    <citation type="submission" date="2019-08" db="EMBL/GenBank/DDBJ databases">
        <authorList>
            <person name="Kucharzyk K."/>
            <person name="Murdoch R.W."/>
            <person name="Higgins S."/>
            <person name="Loffler F."/>
        </authorList>
    </citation>
    <scope>NUCLEOTIDE SEQUENCE</scope>
</reference>
<dbReference type="SUPFAM" id="SSF52200">
    <property type="entry name" value="Toll/Interleukin receptor TIR domain"/>
    <property type="match status" value="1"/>
</dbReference>
<comment type="caution">
    <text evidence="2">The sequence shown here is derived from an EMBL/GenBank/DDBJ whole genome shotgun (WGS) entry which is preliminary data.</text>
</comment>
<feature type="domain" description="TIR" evidence="1">
    <location>
        <begin position="52"/>
        <end position="183"/>
    </location>
</feature>
<evidence type="ECO:0000259" key="1">
    <source>
        <dbReference type="PROSITE" id="PS50104"/>
    </source>
</evidence>
<dbReference type="EMBL" id="VSSQ01070689">
    <property type="protein sequence ID" value="MPN22454.1"/>
    <property type="molecule type" value="Genomic_DNA"/>
</dbReference>
<proteinExistence type="predicted"/>
<dbReference type="GO" id="GO:0007165">
    <property type="term" value="P:signal transduction"/>
    <property type="evidence" value="ECO:0007669"/>
    <property type="project" value="InterPro"/>
</dbReference>
<evidence type="ECO:0000313" key="2">
    <source>
        <dbReference type="EMBL" id="MPN22454.1"/>
    </source>
</evidence>
<dbReference type="Pfam" id="PF13676">
    <property type="entry name" value="TIR_2"/>
    <property type="match status" value="1"/>
</dbReference>
<dbReference type="AlphaFoldDB" id="A0A645GEN2"/>
<dbReference type="InterPro" id="IPR035897">
    <property type="entry name" value="Toll_tir_struct_dom_sf"/>
</dbReference>
<protein>
    <recommendedName>
        <fullName evidence="1">TIR domain-containing protein</fullName>
    </recommendedName>
</protein>
<gene>
    <name evidence="2" type="ORF">SDC9_169837</name>
</gene>